<dbReference type="InterPro" id="IPR050416">
    <property type="entry name" value="FAD-linked_Oxidoreductase"/>
</dbReference>
<dbReference type="AlphaFoldDB" id="A0A316V0M2"/>
<dbReference type="Gene3D" id="3.30.465.10">
    <property type="match status" value="1"/>
</dbReference>
<evidence type="ECO:0000256" key="4">
    <source>
        <dbReference type="ARBA" id="ARBA00023002"/>
    </source>
</evidence>
<dbReference type="PANTHER" id="PTHR42973:SF13">
    <property type="entry name" value="FAD-BINDING PCMH-TYPE DOMAIN-CONTAINING PROTEIN"/>
    <property type="match status" value="1"/>
</dbReference>
<dbReference type="InterPro" id="IPR016166">
    <property type="entry name" value="FAD-bd_PCMH"/>
</dbReference>
<dbReference type="InterPro" id="IPR016167">
    <property type="entry name" value="FAD-bd_PCMH_sub1"/>
</dbReference>
<dbReference type="Pfam" id="PF01565">
    <property type="entry name" value="FAD_binding_4"/>
    <property type="match status" value="1"/>
</dbReference>
<dbReference type="Gene3D" id="3.30.43.10">
    <property type="entry name" value="Uridine Diphospho-n-acetylenolpyruvylglucosamine Reductase, domain 2"/>
    <property type="match status" value="1"/>
</dbReference>
<evidence type="ECO:0000259" key="5">
    <source>
        <dbReference type="PROSITE" id="PS51387"/>
    </source>
</evidence>
<comment type="similarity">
    <text evidence="1">Belongs to the oxygen-dependent FAD-linked oxidoreductase family.</text>
</comment>
<keyword evidence="2" id="KW-0285">Flavoprotein</keyword>
<dbReference type="InterPro" id="IPR006094">
    <property type="entry name" value="Oxid_FAD_bind_N"/>
</dbReference>
<name>A0A316V0M2_9BASI</name>
<dbReference type="SUPFAM" id="SSF56176">
    <property type="entry name" value="FAD-binding/transporter-associated domain-like"/>
    <property type="match status" value="1"/>
</dbReference>
<dbReference type="GO" id="GO:0071949">
    <property type="term" value="F:FAD binding"/>
    <property type="evidence" value="ECO:0007669"/>
    <property type="project" value="InterPro"/>
</dbReference>
<evidence type="ECO:0000256" key="3">
    <source>
        <dbReference type="ARBA" id="ARBA00022827"/>
    </source>
</evidence>
<evidence type="ECO:0000256" key="1">
    <source>
        <dbReference type="ARBA" id="ARBA00005466"/>
    </source>
</evidence>
<feature type="domain" description="FAD-binding PCMH-type" evidence="5">
    <location>
        <begin position="87"/>
        <end position="258"/>
    </location>
</feature>
<proteinExistence type="inferred from homology"/>
<protein>
    <submittedName>
        <fullName evidence="6">FAD-binding domain-containing protein</fullName>
    </submittedName>
</protein>
<dbReference type="PROSITE" id="PS51387">
    <property type="entry name" value="FAD_PCMH"/>
    <property type="match status" value="1"/>
</dbReference>
<evidence type="ECO:0000313" key="6">
    <source>
        <dbReference type="EMBL" id="PWN30101.1"/>
    </source>
</evidence>
<gene>
    <name evidence="6" type="ORF">BDZ90DRAFT_4745</name>
</gene>
<dbReference type="EMBL" id="KZ819662">
    <property type="protein sequence ID" value="PWN30101.1"/>
    <property type="molecule type" value="Genomic_DNA"/>
</dbReference>
<keyword evidence="3" id="KW-0274">FAD</keyword>
<dbReference type="InterPro" id="IPR036318">
    <property type="entry name" value="FAD-bd_PCMH-like_sf"/>
</dbReference>
<organism evidence="6 7">
    <name type="scientific">Jaminaea rosea</name>
    <dbReference type="NCBI Taxonomy" id="1569628"/>
    <lineage>
        <taxon>Eukaryota</taxon>
        <taxon>Fungi</taxon>
        <taxon>Dikarya</taxon>
        <taxon>Basidiomycota</taxon>
        <taxon>Ustilaginomycotina</taxon>
        <taxon>Exobasidiomycetes</taxon>
        <taxon>Microstromatales</taxon>
        <taxon>Microstromatales incertae sedis</taxon>
        <taxon>Jaminaea</taxon>
    </lineage>
</organism>
<accession>A0A316V0M2</accession>
<dbReference type="Proteomes" id="UP000245884">
    <property type="component" value="Unassembled WGS sequence"/>
</dbReference>
<keyword evidence="7" id="KW-1185">Reference proteome</keyword>
<dbReference type="STRING" id="1569628.A0A316V0M2"/>
<reference evidence="6 7" key="1">
    <citation type="journal article" date="2018" name="Mol. Biol. Evol.">
        <title>Broad Genomic Sampling Reveals a Smut Pathogenic Ancestry of the Fungal Clade Ustilaginomycotina.</title>
        <authorList>
            <person name="Kijpornyongpan T."/>
            <person name="Mondo S.J."/>
            <person name="Barry K."/>
            <person name="Sandor L."/>
            <person name="Lee J."/>
            <person name="Lipzen A."/>
            <person name="Pangilinan J."/>
            <person name="LaButti K."/>
            <person name="Hainaut M."/>
            <person name="Henrissat B."/>
            <person name="Grigoriev I.V."/>
            <person name="Spatafora J.W."/>
            <person name="Aime M.C."/>
        </authorList>
    </citation>
    <scope>NUCLEOTIDE SEQUENCE [LARGE SCALE GENOMIC DNA]</scope>
    <source>
        <strain evidence="6 7">MCA 5214</strain>
    </source>
</reference>
<dbReference type="GO" id="GO:0016491">
    <property type="term" value="F:oxidoreductase activity"/>
    <property type="evidence" value="ECO:0007669"/>
    <property type="project" value="UniProtKB-KW"/>
</dbReference>
<dbReference type="OrthoDB" id="2151789at2759"/>
<evidence type="ECO:0000313" key="7">
    <source>
        <dbReference type="Proteomes" id="UP000245884"/>
    </source>
</evidence>
<sequence>MISLSFSRAPSSILTLSAIVALCVSSLFFWTPAVSSSHPPSGFAKRFANQTAVDACKSIQFTSKDSTIQYDLASAFSSYFGYYMTSSSNTPACLVKPTTADDLSAVMKVIGQKRINFAISSGGHTGNPGFSSTKGIQITMKGFQGVKLSSDKSYVDVGSGNIWDNVYAVLEGSGRNIVGGRVTGVGVGGFVTGGGGFSWLTNQYGLTVDTVQQFDMVLPDGTQKSVTASSDPDLFWALKGGGNRFGVVYNFRLSTVPQSAQVWGGLKTYTEDQIPAIVNATAEFSKENKDPKAQVIPTYNFVLGAPGISLLAFYDGPSPPAGTFDMFDRAKSFTADWKARSFGDLVRSSPSNATGGHRGAFHTVSFTDYSVDLLNAIVDEVKFYGQQSFTRSGFFISYDVEPFLKYPAKDAAWKHTNSPLPLNIYYVWDNPQDDNYWRKEIVASANRLTEKAKTEGQQLDGLLLYPNYAIDTTPIDRIFDSASLQRLKSIRSKVDPNNVMGLTTSFKF</sequence>
<keyword evidence="4" id="KW-0560">Oxidoreductase</keyword>
<dbReference type="InterPro" id="IPR016169">
    <property type="entry name" value="FAD-bd_PCMH_sub2"/>
</dbReference>
<dbReference type="PANTHER" id="PTHR42973">
    <property type="entry name" value="BINDING OXIDOREDUCTASE, PUTATIVE (AFU_ORTHOLOGUE AFUA_1G17690)-RELATED"/>
    <property type="match status" value="1"/>
</dbReference>
<dbReference type="Gene3D" id="3.40.462.20">
    <property type="match status" value="1"/>
</dbReference>
<dbReference type="GeneID" id="37031440"/>
<evidence type="ECO:0000256" key="2">
    <source>
        <dbReference type="ARBA" id="ARBA00022630"/>
    </source>
</evidence>
<dbReference type="RefSeq" id="XP_025364713.1">
    <property type="nucleotide sequence ID" value="XM_025509617.1"/>
</dbReference>